<comment type="caution">
    <text evidence="1">The sequence shown here is derived from an EMBL/GenBank/DDBJ whole genome shotgun (WGS) entry which is preliminary data.</text>
</comment>
<reference evidence="1 2" key="1">
    <citation type="submission" date="2015-03" db="EMBL/GenBank/DDBJ databases">
        <authorList>
            <consortium name="Pathogen Informatics"/>
            <person name="Murphy D."/>
        </authorList>
    </citation>
    <scope>NUCLEOTIDE SEQUENCE [LARGE SCALE GENOMIC DNA]</scope>
    <source>
        <strain evidence="1 2">WP-931201</strain>
    </source>
</reference>
<proteinExistence type="predicted"/>
<organism evidence="1 2">
    <name type="scientific">Yersinia wautersii</name>
    <dbReference type="NCBI Taxonomy" id="1341643"/>
    <lineage>
        <taxon>Bacteria</taxon>
        <taxon>Pseudomonadati</taxon>
        <taxon>Pseudomonadota</taxon>
        <taxon>Gammaproteobacteria</taxon>
        <taxon>Enterobacterales</taxon>
        <taxon>Yersiniaceae</taxon>
        <taxon>Yersinia</taxon>
    </lineage>
</organism>
<dbReference type="EMBL" id="CVMG01000014">
    <property type="protein sequence ID" value="CRG50532.1"/>
    <property type="molecule type" value="Genomic_DNA"/>
</dbReference>
<protein>
    <submittedName>
        <fullName evidence="1">Uncharacterized protein</fullName>
    </submittedName>
</protein>
<evidence type="ECO:0000313" key="1">
    <source>
        <dbReference type="EMBL" id="CRG50532.1"/>
    </source>
</evidence>
<keyword evidence="2" id="KW-1185">Reference proteome</keyword>
<sequence length="125" mass="13720">MAEGAEGYKAVLSGNDPAIAKAAMKTERFIPETISVPNSQPFFHLGGDRRPLPPIQLAEISARNPSWGIVKVEISGNRDSLQQIVVRRKMTNKERDEAIKNPSNFSHHSPIVASNKVPALAMVYD</sequence>
<gene>
    <name evidence="1" type="ORF">ERS008478_02101</name>
</gene>
<name>A0ABP1ZH09_9GAMM</name>
<evidence type="ECO:0000313" key="2">
    <source>
        <dbReference type="Proteomes" id="UP000047420"/>
    </source>
</evidence>
<dbReference type="Proteomes" id="UP000047420">
    <property type="component" value="Unassembled WGS sequence"/>
</dbReference>
<accession>A0ABP1ZH09</accession>